<dbReference type="EMBL" id="ML977137">
    <property type="protein sequence ID" value="KAF1992490.1"/>
    <property type="molecule type" value="Genomic_DNA"/>
</dbReference>
<sequence length="299" mass="34056">MFLASIEKKSLDDNMLSGLRLPDHVPRDHYRIKLIVDLDGHLVGTDWRIDEDAPYFLQKPFQGCPPRKVVREVAPGASPDSVSVRYFRQTALVIVPTKHMSLSLTLPWSRDGKAYCRTRRQDDVLAFDIITYLADRWLTLKTDEYEDHLPHAFNILLDYEPSTEDEAATLDPNPDVVADFARIAVYANERKTFNKALARRPTFLLDNNGDCTRHVAPTVKLILDKTEYVHEAQDVLGKMLAQLPWEFQRWAVLTMRPADFAHHSRRSMRNPLAGVCVGMELCNNDSAPKPSMEDAKALA</sequence>
<name>A0A6G1HHI7_9PEZI</name>
<proteinExistence type="predicted"/>
<protein>
    <submittedName>
        <fullName evidence="1">Uncharacterized protein</fullName>
    </submittedName>
</protein>
<dbReference type="Proteomes" id="UP000800041">
    <property type="component" value="Unassembled WGS sequence"/>
</dbReference>
<keyword evidence="2" id="KW-1185">Reference proteome</keyword>
<gene>
    <name evidence="1" type="ORF">K402DRAFT_7377</name>
</gene>
<dbReference type="AlphaFoldDB" id="A0A6G1HHI7"/>
<organism evidence="1 2">
    <name type="scientific">Aulographum hederae CBS 113979</name>
    <dbReference type="NCBI Taxonomy" id="1176131"/>
    <lineage>
        <taxon>Eukaryota</taxon>
        <taxon>Fungi</taxon>
        <taxon>Dikarya</taxon>
        <taxon>Ascomycota</taxon>
        <taxon>Pezizomycotina</taxon>
        <taxon>Dothideomycetes</taxon>
        <taxon>Pleosporomycetidae</taxon>
        <taxon>Aulographales</taxon>
        <taxon>Aulographaceae</taxon>
    </lineage>
</organism>
<reference evidence="1" key="1">
    <citation type="journal article" date="2020" name="Stud. Mycol.">
        <title>101 Dothideomycetes genomes: a test case for predicting lifestyles and emergence of pathogens.</title>
        <authorList>
            <person name="Haridas S."/>
            <person name="Albert R."/>
            <person name="Binder M."/>
            <person name="Bloem J."/>
            <person name="Labutti K."/>
            <person name="Salamov A."/>
            <person name="Andreopoulos B."/>
            <person name="Baker S."/>
            <person name="Barry K."/>
            <person name="Bills G."/>
            <person name="Bluhm B."/>
            <person name="Cannon C."/>
            <person name="Castanera R."/>
            <person name="Culley D."/>
            <person name="Daum C."/>
            <person name="Ezra D."/>
            <person name="Gonzalez J."/>
            <person name="Henrissat B."/>
            <person name="Kuo A."/>
            <person name="Liang C."/>
            <person name="Lipzen A."/>
            <person name="Lutzoni F."/>
            <person name="Magnuson J."/>
            <person name="Mondo S."/>
            <person name="Nolan M."/>
            <person name="Ohm R."/>
            <person name="Pangilinan J."/>
            <person name="Park H.-J."/>
            <person name="Ramirez L."/>
            <person name="Alfaro M."/>
            <person name="Sun H."/>
            <person name="Tritt A."/>
            <person name="Yoshinaga Y."/>
            <person name="Zwiers L.-H."/>
            <person name="Turgeon B."/>
            <person name="Goodwin S."/>
            <person name="Spatafora J."/>
            <person name="Crous P."/>
            <person name="Grigoriev I."/>
        </authorList>
    </citation>
    <scope>NUCLEOTIDE SEQUENCE</scope>
    <source>
        <strain evidence="1">CBS 113979</strain>
    </source>
</reference>
<evidence type="ECO:0000313" key="2">
    <source>
        <dbReference type="Proteomes" id="UP000800041"/>
    </source>
</evidence>
<accession>A0A6G1HHI7</accession>
<evidence type="ECO:0000313" key="1">
    <source>
        <dbReference type="EMBL" id="KAF1992490.1"/>
    </source>
</evidence>